<dbReference type="OrthoDB" id="1938591at2759"/>
<sequence>MTYLQIFDHPNSVPVASLPTPVIHRVRRFICAGFNYVHTLYQQPCCLWGKQDEVLAINEKVVVRADDLLSWMCVGTEWRWGLRAVWRGACAPPTDMPRHAPLTHTKLDFSDVDNEKSAIAMSTFTQSIHRFFGRPLPISIHVHAHHLPHKKSACG</sequence>
<protein>
    <submittedName>
        <fullName evidence="1">Uncharacterized protein</fullName>
    </submittedName>
</protein>
<proteinExistence type="predicted"/>
<dbReference type="Proteomes" id="UP000249218">
    <property type="component" value="Unassembled WGS sequence"/>
</dbReference>
<evidence type="ECO:0000313" key="1">
    <source>
        <dbReference type="EMBL" id="PZC70761.1"/>
    </source>
</evidence>
<reference evidence="1 2" key="1">
    <citation type="journal article" date="2017" name="BMC Biol.">
        <title>Genomic innovations, transcriptional plasticity and gene loss underlying the evolution and divergence of two highly polyphagous and invasive Helicoverpa pest species.</title>
        <authorList>
            <person name="Pearce S.L."/>
            <person name="Clarke D.F."/>
            <person name="East P.D."/>
            <person name="Elfekih S."/>
            <person name="Gordon K.H."/>
            <person name="Jermiin L.S."/>
            <person name="McGaughran A."/>
            <person name="Oakeshott J.G."/>
            <person name="Papanikolaou A."/>
            <person name="Perera O.P."/>
            <person name="Rane R.V."/>
            <person name="Richards S."/>
            <person name="Tay W.T."/>
            <person name="Walsh T.K."/>
            <person name="Anderson A."/>
            <person name="Anderson C.J."/>
            <person name="Asgari S."/>
            <person name="Board P.G."/>
            <person name="Bretschneider A."/>
            <person name="Campbell P.M."/>
            <person name="Chertemps T."/>
            <person name="Christeller J.T."/>
            <person name="Coppin C.W."/>
            <person name="Downes S.J."/>
            <person name="Duan G."/>
            <person name="Farnsworth C.A."/>
            <person name="Good R.T."/>
            <person name="Han L.B."/>
            <person name="Han Y.C."/>
            <person name="Hatje K."/>
            <person name="Horne I."/>
            <person name="Huang Y.P."/>
            <person name="Hughes D.S."/>
            <person name="Jacquin-Joly E."/>
            <person name="James W."/>
            <person name="Jhangiani S."/>
            <person name="Kollmar M."/>
            <person name="Kuwar S.S."/>
            <person name="Li S."/>
            <person name="Liu N.Y."/>
            <person name="Maibeche M.T."/>
            <person name="Miller J.R."/>
            <person name="Montagne N."/>
            <person name="Perry T."/>
            <person name="Qu J."/>
            <person name="Song S.V."/>
            <person name="Sutton G.G."/>
            <person name="Vogel H."/>
            <person name="Walenz B.P."/>
            <person name="Xu W."/>
            <person name="Zhang H.J."/>
            <person name="Zou Z."/>
            <person name="Batterham P."/>
            <person name="Edwards O.R."/>
            <person name="Feyereisen R."/>
            <person name="Gibbs R.A."/>
            <person name="Heckel D.G."/>
            <person name="McGrath A."/>
            <person name="Robin C."/>
            <person name="Scherer S.E."/>
            <person name="Worley K.C."/>
            <person name="Wu Y.D."/>
        </authorList>
    </citation>
    <scope>NUCLEOTIDE SEQUENCE [LARGE SCALE GENOMIC DNA]</scope>
    <source>
        <strain evidence="1">Harm_GR_Male_#8</strain>
        <tissue evidence="1">Whole organism</tissue>
    </source>
</reference>
<name>A0A2W1B608_HELAM</name>
<gene>
    <name evidence="1" type="primary">HaOG214939</name>
    <name evidence="1" type="ORF">B5X24_HaOG214939</name>
</gene>
<keyword evidence="2" id="KW-1185">Reference proteome</keyword>
<evidence type="ECO:0000313" key="2">
    <source>
        <dbReference type="Proteomes" id="UP000249218"/>
    </source>
</evidence>
<accession>A0A2W1B608</accession>
<dbReference type="AlphaFoldDB" id="A0A2W1B608"/>
<organism evidence="1 2">
    <name type="scientific">Helicoverpa armigera</name>
    <name type="common">Cotton bollworm</name>
    <name type="synonym">Heliothis armigera</name>
    <dbReference type="NCBI Taxonomy" id="29058"/>
    <lineage>
        <taxon>Eukaryota</taxon>
        <taxon>Metazoa</taxon>
        <taxon>Ecdysozoa</taxon>
        <taxon>Arthropoda</taxon>
        <taxon>Hexapoda</taxon>
        <taxon>Insecta</taxon>
        <taxon>Pterygota</taxon>
        <taxon>Neoptera</taxon>
        <taxon>Endopterygota</taxon>
        <taxon>Lepidoptera</taxon>
        <taxon>Glossata</taxon>
        <taxon>Ditrysia</taxon>
        <taxon>Noctuoidea</taxon>
        <taxon>Noctuidae</taxon>
        <taxon>Heliothinae</taxon>
        <taxon>Helicoverpa</taxon>
    </lineage>
</organism>
<dbReference type="EMBL" id="KZ150471">
    <property type="protein sequence ID" value="PZC70761.1"/>
    <property type="molecule type" value="Genomic_DNA"/>
</dbReference>